<dbReference type="EMBL" id="CP051682">
    <property type="protein sequence ID" value="QJD96795.1"/>
    <property type="molecule type" value="Genomic_DNA"/>
</dbReference>
<proteinExistence type="predicted"/>
<organism evidence="2 3">
    <name type="scientific">Mucilaginibacter robiniae</name>
    <dbReference type="NCBI Taxonomy" id="2728022"/>
    <lineage>
        <taxon>Bacteria</taxon>
        <taxon>Pseudomonadati</taxon>
        <taxon>Bacteroidota</taxon>
        <taxon>Sphingobacteriia</taxon>
        <taxon>Sphingobacteriales</taxon>
        <taxon>Sphingobacteriaceae</taxon>
        <taxon>Mucilaginibacter</taxon>
    </lineage>
</organism>
<accession>A0A7L5E0N8</accession>
<feature type="transmembrane region" description="Helical" evidence="1">
    <location>
        <begin position="35"/>
        <end position="55"/>
    </location>
</feature>
<evidence type="ECO:0000313" key="3">
    <source>
        <dbReference type="Proteomes" id="UP000503278"/>
    </source>
</evidence>
<feature type="transmembrane region" description="Helical" evidence="1">
    <location>
        <begin position="9"/>
        <end position="29"/>
    </location>
</feature>
<dbReference type="RefSeq" id="WP_169608417.1">
    <property type="nucleotide sequence ID" value="NZ_CP051682.1"/>
</dbReference>
<reference evidence="2 3" key="1">
    <citation type="submission" date="2020-04" db="EMBL/GenBank/DDBJ databases">
        <title>Genome sequencing of novel species.</title>
        <authorList>
            <person name="Heo J."/>
            <person name="Kim S.-J."/>
            <person name="Kim J.-S."/>
            <person name="Hong S.-B."/>
            <person name="Kwon S.-W."/>
        </authorList>
    </citation>
    <scope>NUCLEOTIDE SEQUENCE [LARGE SCALE GENOMIC DNA]</scope>
    <source>
        <strain evidence="2 3">F39-2</strain>
    </source>
</reference>
<keyword evidence="1" id="KW-0472">Membrane</keyword>
<keyword evidence="1" id="KW-0812">Transmembrane</keyword>
<sequence length="74" mass="8415">MKVKVGLKYLIYALTVVLFIVGSLMLVKAHPEVQFAFYIPAVALIIYAVIYDDLFAKPHHLSSLRELRALKAKR</sequence>
<evidence type="ECO:0000313" key="2">
    <source>
        <dbReference type="EMBL" id="QJD96795.1"/>
    </source>
</evidence>
<protein>
    <submittedName>
        <fullName evidence="2">Uncharacterized protein</fullName>
    </submittedName>
</protein>
<gene>
    <name evidence="2" type="ORF">HH214_13415</name>
</gene>
<name>A0A7L5E0N8_9SPHI</name>
<dbReference type="KEGG" id="mrob:HH214_13415"/>
<evidence type="ECO:0000256" key="1">
    <source>
        <dbReference type="SAM" id="Phobius"/>
    </source>
</evidence>
<dbReference type="AlphaFoldDB" id="A0A7L5E0N8"/>
<keyword evidence="1" id="KW-1133">Transmembrane helix</keyword>
<keyword evidence="3" id="KW-1185">Reference proteome</keyword>
<dbReference type="Proteomes" id="UP000503278">
    <property type="component" value="Chromosome"/>
</dbReference>